<dbReference type="Proteomes" id="UP000520876">
    <property type="component" value="Unassembled WGS sequence"/>
</dbReference>
<sequence>MQPVLKVFLSYSHCDKRVARRLNRCLTAYGFNVWIDECELKNGAELSPTIRSKIEVADMLLVIASQASAKPTSWVARELDFAREHDKTVIPFFIEPLGNHERFEDYLGVDATSPQAFADVVHCLMRDLYREFNHELPPASPALLTAGLRELAREEPDIAPLINGCLDFEGLHLENMDTVYNAPFHSLDEALDALFDLKSNETIANHAAYGFCLAGAGTRALSLWISSTGDGGLTLVTAVGSKRLEPALIPAAIKLLSACNPPNNHALYKFIQHNAAQLSEAHLRSVIRLVTWPVRADTDQQGDLLGWVAYKHFPEAIVIQQMWTRWIHAGAFDGKPNSPSDLAHYLTKAHKEELRGRERINEALRSHVRGYLRSRDEKKVFVAMDHVQATADADTPGVDNPVLALLLREVEGVSGTAEWNDWRANDPDTAEWMGWYVFEIAKEATGERDWLRALDNTKRMVAFEELRRRILTKDKQEPKEEE</sequence>
<dbReference type="EMBL" id="JACCGK010000008">
    <property type="protein sequence ID" value="NYT72791.1"/>
    <property type="molecule type" value="Genomic_DNA"/>
</dbReference>
<dbReference type="SMART" id="SM00255">
    <property type="entry name" value="TIR"/>
    <property type="match status" value="1"/>
</dbReference>
<organism evidence="2 3">
    <name type="scientific">Vreelandella sedimenti</name>
    <dbReference type="NCBI Taxonomy" id="2729618"/>
    <lineage>
        <taxon>Bacteria</taxon>
        <taxon>Pseudomonadati</taxon>
        <taxon>Pseudomonadota</taxon>
        <taxon>Gammaproteobacteria</taxon>
        <taxon>Oceanospirillales</taxon>
        <taxon>Halomonadaceae</taxon>
        <taxon>Vreelandella</taxon>
    </lineage>
</organism>
<gene>
    <name evidence="2" type="ORF">HZU72_10160</name>
</gene>
<name>A0A7Z0N7N3_9GAMM</name>
<evidence type="ECO:0000259" key="1">
    <source>
        <dbReference type="PROSITE" id="PS50104"/>
    </source>
</evidence>
<feature type="domain" description="TIR" evidence="1">
    <location>
        <begin position="3"/>
        <end position="128"/>
    </location>
</feature>
<keyword evidence="2" id="KW-0675">Receptor</keyword>
<dbReference type="AlphaFoldDB" id="A0A7Z0N7N3"/>
<dbReference type="SUPFAM" id="SSF52200">
    <property type="entry name" value="Toll/Interleukin receptor TIR domain"/>
    <property type="match status" value="1"/>
</dbReference>
<evidence type="ECO:0000313" key="2">
    <source>
        <dbReference type="EMBL" id="NYT72791.1"/>
    </source>
</evidence>
<protein>
    <submittedName>
        <fullName evidence="2">Toll/interleukin-1 receptor domain-containing protein</fullName>
    </submittedName>
</protein>
<dbReference type="Gene3D" id="3.40.50.10140">
    <property type="entry name" value="Toll/interleukin-1 receptor homology (TIR) domain"/>
    <property type="match status" value="1"/>
</dbReference>
<dbReference type="InterPro" id="IPR035897">
    <property type="entry name" value="Toll_tir_struct_dom_sf"/>
</dbReference>
<proteinExistence type="predicted"/>
<dbReference type="RefSeq" id="WP_180091694.1">
    <property type="nucleotide sequence ID" value="NZ_JACCGK010000008.1"/>
</dbReference>
<reference evidence="2 3" key="1">
    <citation type="submission" date="2020-07" db="EMBL/GenBank/DDBJ databases">
        <title>Halomonas sp. QX-2 draft genome sequence.</title>
        <authorList>
            <person name="Qiu X."/>
        </authorList>
    </citation>
    <scope>NUCLEOTIDE SEQUENCE [LARGE SCALE GENOMIC DNA]</scope>
    <source>
        <strain evidence="2 3">QX-2</strain>
    </source>
</reference>
<evidence type="ECO:0000313" key="3">
    <source>
        <dbReference type="Proteomes" id="UP000520876"/>
    </source>
</evidence>
<dbReference type="InterPro" id="IPR000157">
    <property type="entry name" value="TIR_dom"/>
</dbReference>
<dbReference type="Pfam" id="PF13676">
    <property type="entry name" value="TIR_2"/>
    <property type="match status" value="1"/>
</dbReference>
<keyword evidence="3" id="KW-1185">Reference proteome</keyword>
<dbReference type="PROSITE" id="PS50104">
    <property type="entry name" value="TIR"/>
    <property type="match status" value="1"/>
</dbReference>
<accession>A0A7Z0N7N3</accession>
<comment type="caution">
    <text evidence="2">The sequence shown here is derived from an EMBL/GenBank/DDBJ whole genome shotgun (WGS) entry which is preliminary data.</text>
</comment>
<dbReference type="GO" id="GO:0007165">
    <property type="term" value="P:signal transduction"/>
    <property type="evidence" value="ECO:0007669"/>
    <property type="project" value="InterPro"/>
</dbReference>